<keyword evidence="1" id="KW-0472">Membrane</keyword>
<dbReference type="GeneID" id="73289106"/>
<dbReference type="RefSeq" id="WP_254159035.1">
    <property type="nucleotide sequence ID" value="NZ_CP100355.1"/>
</dbReference>
<dbReference type="Pfam" id="PF03703">
    <property type="entry name" value="bPH_2"/>
    <property type="match status" value="1"/>
</dbReference>
<evidence type="ECO:0000313" key="4">
    <source>
        <dbReference type="Proteomes" id="UP001056855"/>
    </source>
</evidence>
<evidence type="ECO:0000256" key="1">
    <source>
        <dbReference type="SAM" id="Phobius"/>
    </source>
</evidence>
<name>A0A9E7NCD1_9EURY</name>
<dbReference type="KEGG" id="sawl:NGM29_03630"/>
<keyword evidence="1" id="KW-0812">Transmembrane</keyword>
<keyword evidence="1" id="KW-1133">Transmembrane helix</keyword>
<dbReference type="InterPro" id="IPR005182">
    <property type="entry name" value="YdbS-like_PH"/>
</dbReference>
<gene>
    <name evidence="3" type="ORF">NGM29_03630</name>
</gene>
<dbReference type="EMBL" id="CP100355">
    <property type="protein sequence ID" value="UTF54383.1"/>
    <property type="molecule type" value="Genomic_DNA"/>
</dbReference>
<evidence type="ECO:0000259" key="2">
    <source>
        <dbReference type="Pfam" id="PF03703"/>
    </source>
</evidence>
<proteinExistence type="predicted"/>
<dbReference type="AlphaFoldDB" id="A0A9E7NCD1"/>
<feature type="transmembrane region" description="Helical" evidence="1">
    <location>
        <begin position="57"/>
        <end position="78"/>
    </location>
</feature>
<dbReference type="PANTHER" id="PTHR37938:SF1">
    <property type="entry name" value="BLL0215 PROTEIN"/>
    <property type="match status" value="1"/>
</dbReference>
<sequence>MGETYEADWLHLADGEAVVWESRPHPIDMGWKLPMGLGLMLFGIIVLGLAAGTEYGLARAIGLAVGAVGLVVVTATYLRWTSTRYVLTTSQLYRKRGILSRDVTQFRLERVQNTTLEQGVLERVLGYGQLTVYTAGSADPELTFTHVPNPERAAGRLSAELEGDSGIQPT</sequence>
<dbReference type="Proteomes" id="UP001056855">
    <property type="component" value="Chromosome"/>
</dbReference>
<feature type="transmembrane region" description="Helical" evidence="1">
    <location>
        <begin position="33"/>
        <end position="51"/>
    </location>
</feature>
<evidence type="ECO:0000313" key="3">
    <source>
        <dbReference type="EMBL" id="UTF54383.1"/>
    </source>
</evidence>
<organism evidence="3 4">
    <name type="scientific">Natronosalvus rutilus</name>
    <dbReference type="NCBI Taxonomy" id="2953753"/>
    <lineage>
        <taxon>Archaea</taxon>
        <taxon>Methanobacteriati</taxon>
        <taxon>Methanobacteriota</taxon>
        <taxon>Stenosarchaea group</taxon>
        <taxon>Halobacteria</taxon>
        <taxon>Halobacteriales</taxon>
        <taxon>Natrialbaceae</taxon>
        <taxon>Natronosalvus</taxon>
    </lineage>
</organism>
<keyword evidence="4" id="KW-1185">Reference proteome</keyword>
<reference evidence="3" key="1">
    <citation type="submission" date="2022-06" db="EMBL/GenBank/DDBJ databases">
        <title>Diverse halophilic archaea isolated from saline environments.</title>
        <authorList>
            <person name="Cui H.-L."/>
        </authorList>
    </citation>
    <scope>NUCLEOTIDE SEQUENCE</scope>
    <source>
        <strain evidence="3">WLHS1</strain>
    </source>
</reference>
<accession>A0A9E7NCD1</accession>
<dbReference type="PANTHER" id="PTHR37938">
    <property type="entry name" value="BLL0215 PROTEIN"/>
    <property type="match status" value="1"/>
</dbReference>
<protein>
    <submittedName>
        <fullName evidence="3">PH domain-containing protein</fullName>
    </submittedName>
</protein>
<feature type="domain" description="YdbS-like PH" evidence="2">
    <location>
        <begin position="80"/>
        <end position="154"/>
    </location>
</feature>